<dbReference type="PROSITE" id="PS50297">
    <property type="entry name" value="ANK_REP_REGION"/>
    <property type="match status" value="5"/>
</dbReference>
<keyword evidence="5" id="KW-1185">Reference proteome</keyword>
<keyword evidence="2 3" id="KW-0040">ANK repeat</keyword>
<dbReference type="PANTHER" id="PTHR24174">
    <property type="entry name" value="ANKYRIN REPEAT AND STERILE ALPHA MOTIF DOMAIN-CONTAINING PROTEIN 1"/>
    <property type="match status" value="1"/>
</dbReference>
<dbReference type="InterPro" id="IPR002110">
    <property type="entry name" value="Ankyrin_rpt"/>
</dbReference>
<feature type="repeat" description="ANK" evidence="3">
    <location>
        <begin position="152"/>
        <end position="184"/>
    </location>
</feature>
<dbReference type="AlphaFoldDB" id="A0A8C6UM95"/>
<evidence type="ECO:0000313" key="4">
    <source>
        <dbReference type="Ensembl" id="ENSNMLP00000038615.1"/>
    </source>
</evidence>
<evidence type="ECO:0000256" key="2">
    <source>
        <dbReference type="ARBA" id="ARBA00023043"/>
    </source>
</evidence>
<protein>
    <submittedName>
        <fullName evidence="4">Uncharacterized protein</fullName>
    </submittedName>
</protein>
<reference evidence="4" key="2">
    <citation type="submission" date="2025-09" db="UniProtKB">
        <authorList>
            <consortium name="Ensembl"/>
        </authorList>
    </citation>
    <scope>IDENTIFICATION</scope>
</reference>
<dbReference type="PANTHER" id="PTHR24174:SF16">
    <property type="entry name" value="CASKIN-2"/>
    <property type="match status" value="1"/>
</dbReference>
<dbReference type="InterPro" id="IPR036770">
    <property type="entry name" value="Ankyrin_rpt-contain_sf"/>
</dbReference>
<feature type="repeat" description="ANK" evidence="3">
    <location>
        <begin position="256"/>
        <end position="288"/>
    </location>
</feature>
<feature type="repeat" description="ANK" evidence="3">
    <location>
        <begin position="1"/>
        <end position="27"/>
    </location>
</feature>
<keyword evidence="1" id="KW-0677">Repeat</keyword>
<dbReference type="Gene3D" id="1.25.40.20">
    <property type="entry name" value="Ankyrin repeat-containing domain"/>
    <property type="match status" value="4"/>
</dbReference>
<dbReference type="PROSITE" id="PS50088">
    <property type="entry name" value="ANK_REPEAT"/>
    <property type="match status" value="6"/>
</dbReference>
<dbReference type="Proteomes" id="UP000694523">
    <property type="component" value="Unplaced"/>
</dbReference>
<dbReference type="Pfam" id="PF00023">
    <property type="entry name" value="Ank"/>
    <property type="match status" value="1"/>
</dbReference>
<feature type="repeat" description="ANK" evidence="3">
    <location>
        <begin position="28"/>
        <end position="60"/>
    </location>
</feature>
<organism evidence="4 5">
    <name type="scientific">Neogobius melanostomus</name>
    <name type="common">round goby</name>
    <dbReference type="NCBI Taxonomy" id="47308"/>
    <lineage>
        <taxon>Eukaryota</taxon>
        <taxon>Metazoa</taxon>
        <taxon>Chordata</taxon>
        <taxon>Craniata</taxon>
        <taxon>Vertebrata</taxon>
        <taxon>Euteleostomi</taxon>
        <taxon>Actinopterygii</taxon>
        <taxon>Neopterygii</taxon>
        <taxon>Teleostei</taxon>
        <taxon>Neoteleostei</taxon>
        <taxon>Acanthomorphata</taxon>
        <taxon>Gobiaria</taxon>
        <taxon>Gobiiformes</taxon>
        <taxon>Gobioidei</taxon>
        <taxon>Gobiidae</taxon>
        <taxon>Benthophilinae</taxon>
        <taxon>Neogobiini</taxon>
        <taxon>Neogobius</taxon>
    </lineage>
</organism>
<dbReference type="SUPFAM" id="SSF48403">
    <property type="entry name" value="Ankyrin repeat"/>
    <property type="match status" value="1"/>
</dbReference>
<dbReference type="Ensembl" id="ENSNMLT00000042982.1">
    <property type="protein sequence ID" value="ENSNMLP00000038615.1"/>
    <property type="gene ID" value="ENSNMLG00000023815.1"/>
</dbReference>
<sequence length="339" mass="36548">MLAVLNGHTQCVSGLLRAGASVDVQDMWGHTALHRGAAAGEEECVRLLLQRGASVCLRDTQGRSALHLAAACGRASVLRALLRAPSPLQETDNQGFTPLHWACYSGYDSCVEMLLRQDTSRTMKGSSFSPLHCAVINNHERVAQMLLMGFVVNRAPLHAAVFSDHVECVRLLLRFGALVNHTDTQQHRSPLMMAALRGHTNSVEVLLKSVSTDLSLQDVEGNTSLHLACSKGLETCALLILEKISDRNLINCTNRALQTALHLAAQRGLTVVVQELLLKGATVSAVDRNGYCPALACAPSREVANCLALILRSMCTVSGWKGPVCVSSQDLNDSDSETY</sequence>
<feature type="repeat" description="ANK" evidence="3">
    <location>
        <begin position="61"/>
        <end position="93"/>
    </location>
</feature>
<accession>A0A8C6UM95</accession>
<dbReference type="SMART" id="SM00248">
    <property type="entry name" value="ANK"/>
    <property type="match status" value="9"/>
</dbReference>
<name>A0A8C6UM95_9GOBI</name>
<dbReference type="Pfam" id="PF12796">
    <property type="entry name" value="Ank_2"/>
    <property type="match status" value="3"/>
</dbReference>
<proteinExistence type="predicted"/>
<reference evidence="4" key="1">
    <citation type="submission" date="2025-08" db="UniProtKB">
        <authorList>
            <consortium name="Ensembl"/>
        </authorList>
    </citation>
    <scope>IDENTIFICATION</scope>
</reference>
<evidence type="ECO:0000256" key="3">
    <source>
        <dbReference type="PROSITE-ProRule" id="PRU00023"/>
    </source>
</evidence>
<dbReference type="InterPro" id="IPR033635">
    <property type="entry name" value="ANKS1/Caskin"/>
</dbReference>
<evidence type="ECO:0000256" key="1">
    <source>
        <dbReference type="ARBA" id="ARBA00022737"/>
    </source>
</evidence>
<evidence type="ECO:0000313" key="5">
    <source>
        <dbReference type="Proteomes" id="UP000694523"/>
    </source>
</evidence>
<feature type="repeat" description="ANK" evidence="3">
    <location>
        <begin position="94"/>
        <end position="126"/>
    </location>
</feature>